<gene>
    <name evidence="2" type="ORF">BDK51DRAFT_41986</name>
</gene>
<dbReference type="Proteomes" id="UP000269721">
    <property type="component" value="Unassembled WGS sequence"/>
</dbReference>
<dbReference type="EMBL" id="KZ993980">
    <property type="protein sequence ID" value="RKO94188.1"/>
    <property type="molecule type" value="Genomic_DNA"/>
</dbReference>
<sequence>MVGRGGRNEAPSRGCAATVEIASSPPISSLALVPDLNQDAILPLAARSRYWTGNRGDCAARPLSPLHTPAGSGDHVDDAVVQDSAAIPRQSDPSSPAGRKSLPMPPKRQDRRLKSEEGKGTPWRNGDRQDVKEFYRQQKNVFGV</sequence>
<evidence type="ECO:0000313" key="2">
    <source>
        <dbReference type="EMBL" id="RKO94188.1"/>
    </source>
</evidence>
<proteinExistence type="predicted"/>
<feature type="region of interest" description="Disordered" evidence="1">
    <location>
        <begin position="53"/>
        <end position="144"/>
    </location>
</feature>
<keyword evidence="3" id="KW-1185">Reference proteome</keyword>
<organism evidence="2 3">
    <name type="scientific">Blyttiomyces helicus</name>
    <dbReference type="NCBI Taxonomy" id="388810"/>
    <lineage>
        <taxon>Eukaryota</taxon>
        <taxon>Fungi</taxon>
        <taxon>Fungi incertae sedis</taxon>
        <taxon>Chytridiomycota</taxon>
        <taxon>Chytridiomycota incertae sedis</taxon>
        <taxon>Chytridiomycetes</taxon>
        <taxon>Chytridiomycetes incertae sedis</taxon>
        <taxon>Blyttiomyces</taxon>
    </lineage>
</organism>
<protein>
    <submittedName>
        <fullName evidence="2">Uncharacterized protein</fullName>
    </submittedName>
</protein>
<reference evidence="3" key="1">
    <citation type="journal article" date="2018" name="Nat. Microbiol.">
        <title>Leveraging single-cell genomics to expand the fungal tree of life.</title>
        <authorList>
            <person name="Ahrendt S.R."/>
            <person name="Quandt C.A."/>
            <person name="Ciobanu D."/>
            <person name="Clum A."/>
            <person name="Salamov A."/>
            <person name="Andreopoulos B."/>
            <person name="Cheng J.F."/>
            <person name="Woyke T."/>
            <person name="Pelin A."/>
            <person name="Henrissat B."/>
            <person name="Reynolds N.K."/>
            <person name="Benny G.L."/>
            <person name="Smith M.E."/>
            <person name="James T.Y."/>
            <person name="Grigoriev I.V."/>
        </authorList>
    </citation>
    <scope>NUCLEOTIDE SEQUENCE [LARGE SCALE GENOMIC DNA]</scope>
</reference>
<feature type="compositionally biased region" description="Basic and acidic residues" evidence="1">
    <location>
        <begin position="112"/>
        <end position="136"/>
    </location>
</feature>
<evidence type="ECO:0000256" key="1">
    <source>
        <dbReference type="SAM" id="MobiDB-lite"/>
    </source>
</evidence>
<evidence type="ECO:0000313" key="3">
    <source>
        <dbReference type="Proteomes" id="UP000269721"/>
    </source>
</evidence>
<name>A0A4P9WQT4_9FUNG</name>
<dbReference type="AlphaFoldDB" id="A0A4P9WQT4"/>
<accession>A0A4P9WQT4</accession>